<evidence type="ECO:0000259" key="10">
    <source>
        <dbReference type="PROSITE" id="PS50164"/>
    </source>
</evidence>
<name>A0A364NRM0_9GAMM</name>
<dbReference type="EMBL" id="QKRX01000001">
    <property type="protein sequence ID" value="RAU19759.1"/>
    <property type="molecule type" value="Genomic_DNA"/>
</dbReference>
<reference evidence="11 12" key="1">
    <citation type="submission" date="2018-06" db="EMBL/GenBank/DDBJ databases">
        <title>Nitrincola tibetense sp. nov., isolated from Lake XuguoCo on Tibetan Plateau.</title>
        <authorList>
            <person name="Xing P."/>
        </authorList>
    </citation>
    <scope>NUCLEOTIDE SEQUENCE [LARGE SCALE GENOMIC DNA]</scope>
    <source>
        <strain evidence="12">xg18</strain>
    </source>
</reference>
<dbReference type="GO" id="GO:0009380">
    <property type="term" value="C:excinuclease repair complex"/>
    <property type="evidence" value="ECO:0007669"/>
    <property type="project" value="TreeGrafter"/>
</dbReference>
<organism evidence="11 12">
    <name type="scientific">Nitrincola tibetensis</name>
    <dbReference type="NCBI Taxonomy" id="2219697"/>
    <lineage>
        <taxon>Bacteria</taxon>
        <taxon>Pseudomonadati</taxon>
        <taxon>Pseudomonadota</taxon>
        <taxon>Gammaproteobacteria</taxon>
        <taxon>Oceanospirillales</taxon>
        <taxon>Oceanospirillaceae</taxon>
        <taxon>Nitrincola</taxon>
    </lineage>
</organism>
<evidence type="ECO:0000313" key="12">
    <source>
        <dbReference type="Proteomes" id="UP000250744"/>
    </source>
</evidence>
<dbReference type="PANTHER" id="PTHR30562">
    <property type="entry name" value="UVRC/OXIDOREDUCTASE"/>
    <property type="match status" value="1"/>
</dbReference>
<evidence type="ECO:0000256" key="6">
    <source>
        <dbReference type="ARBA" id="ARBA00023236"/>
    </source>
</evidence>
<keyword evidence="6" id="KW-0742">SOS response</keyword>
<keyword evidence="3" id="KW-0378">Hydrolase</keyword>
<keyword evidence="1" id="KW-0227">DNA damage</keyword>
<dbReference type="InterPro" id="IPR000305">
    <property type="entry name" value="GIY-YIG_endonuc"/>
</dbReference>
<dbReference type="InterPro" id="IPR047296">
    <property type="entry name" value="GIY-YIG_UvrC_Cho"/>
</dbReference>
<dbReference type="PROSITE" id="PS50164">
    <property type="entry name" value="GIY_YIG"/>
    <property type="match status" value="1"/>
</dbReference>
<dbReference type="SMART" id="SM00465">
    <property type="entry name" value="GIYc"/>
    <property type="match status" value="1"/>
</dbReference>
<keyword evidence="4" id="KW-0267">Excision nuclease</keyword>
<dbReference type="Proteomes" id="UP000250744">
    <property type="component" value="Unassembled WGS sequence"/>
</dbReference>
<proteinExistence type="predicted"/>
<evidence type="ECO:0000256" key="1">
    <source>
        <dbReference type="ARBA" id="ARBA00022763"/>
    </source>
</evidence>
<dbReference type="GO" id="GO:0009432">
    <property type="term" value="P:SOS response"/>
    <property type="evidence" value="ECO:0007669"/>
    <property type="project" value="UniProtKB-KW"/>
</dbReference>
<evidence type="ECO:0000256" key="2">
    <source>
        <dbReference type="ARBA" id="ARBA00022769"/>
    </source>
</evidence>
<gene>
    <name evidence="11" type="ORF">DN062_01360</name>
</gene>
<dbReference type="GO" id="GO:0006289">
    <property type="term" value="P:nucleotide-excision repair"/>
    <property type="evidence" value="ECO:0007669"/>
    <property type="project" value="InterPro"/>
</dbReference>
<evidence type="ECO:0000256" key="5">
    <source>
        <dbReference type="ARBA" id="ARBA00023204"/>
    </source>
</evidence>
<dbReference type="GO" id="GO:0016787">
    <property type="term" value="F:hydrolase activity"/>
    <property type="evidence" value="ECO:0007669"/>
    <property type="project" value="UniProtKB-KW"/>
</dbReference>
<keyword evidence="2" id="KW-0228">DNA excision</keyword>
<protein>
    <recommendedName>
        <fullName evidence="7">Excinuclease cho</fullName>
    </recommendedName>
    <alternativeName>
        <fullName evidence="9">Endonuclease cho</fullName>
    </alternativeName>
    <alternativeName>
        <fullName evidence="8">UvrC homolog protein</fullName>
    </alternativeName>
</protein>
<evidence type="ECO:0000256" key="4">
    <source>
        <dbReference type="ARBA" id="ARBA00022881"/>
    </source>
</evidence>
<feature type="domain" description="GIY-YIG" evidence="10">
    <location>
        <begin position="187"/>
        <end position="265"/>
    </location>
</feature>
<dbReference type="GO" id="GO:0004518">
    <property type="term" value="F:nuclease activity"/>
    <property type="evidence" value="ECO:0007669"/>
    <property type="project" value="UniProtKB-KW"/>
</dbReference>
<dbReference type="CDD" id="cd10434">
    <property type="entry name" value="GIY-YIG_UvrC_Cho"/>
    <property type="match status" value="1"/>
</dbReference>
<dbReference type="Gene3D" id="3.40.1440.10">
    <property type="entry name" value="GIY-YIG endonuclease"/>
    <property type="match status" value="1"/>
</dbReference>
<evidence type="ECO:0000256" key="9">
    <source>
        <dbReference type="ARBA" id="ARBA00042732"/>
    </source>
</evidence>
<dbReference type="InterPro" id="IPR050066">
    <property type="entry name" value="UvrABC_protein_C"/>
</dbReference>
<comment type="caution">
    <text evidence="11">The sequence shown here is derived from an EMBL/GenBank/DDBJ whole genome shotgun (WGS) entry which is preliminary data.</text>
</comment>
<keyword evidence="12" id="KW-1185">Reference proteome</keyword>
<evidence type="ECO:0000256" key="7">
    <source>
        <dbReference type="ARBA" id="ARBA00040756"/>
    </source>
</evidence>
<evidence type="ECO:0000256" key="3">
    <source>
        <dbReference type="ARBA" id="ARBA00022801"/>
    </source>
</evidence>
<dbReference type="PANTHER" id="PTHR30562:SF10">
    <property type="entry name" value="EXCINUCLEASE CHO"/>
    <property type="match status" value="1"/>
</dbReference>
<evidence type="ECO:0000256" key="8">
    <source>
        <dbReference type="ARBA" id="ARBA00042138"/>
    </source>
</evidence>
<accession>A0A364NRM0</accession>
<dbReference type="InterPro" id="IPR035901">
    <property type="entry name" value="GIY-YIG_endonuc_sf"/>
</dbReference>
<evidence type="ECO:0000313" key="11">
    <source>
        <dbReference type="EMBL" id="RAU19759.1"/>
    </source>
</evidence>
<dbReference type="SUPFAM" id="SSF82771">
    <property type="entry name" value="GIY-YIG endonuclease"/>
    <property type="match status" value="1"/>
</dbReference>
<keyword evidence="5" id="KW-0234">DNA repair</keyword>
<dbReference type="AlphaFoldDB" id="A0A364NRM0"/>
<sequence length="452" mass="51682">MVSVKINKQNMDSAGQLDNRYAFIRLQVTGVRPTSDRIRGIELLLRDGDQVVSEWSVEIPVPNLTTSEANPAFAKLASQLLVRLAGRILVGRNMRFVSAMLRNELRRIGSEDRFKVICLSRLMNSCSLKKEGAIHSSQLTPQDLISELEWIKEAAGDDRLKDAIGEQLRYQSLPPNIALQDIQRLPDSPGVYYFYGDQRRLLYVGKSIQIRTRVLSHFSDDHRENREMVMSRQVSSVEFTECVGELSALLLEAQQVKQLRPLYNRRLRRLNQLYSVCWTGEPSHTPETVTLSTNQPFKSEHLFGLFRSQVKAEQALRKQSERHELCLKVLGLERGKGSCFGYQLGRCKGACIGKETLLSHSQRLHIALKTLKVQAWPFPDKVLLTETNLKNGHSQSHLIQQWCYLGDVSQLSSLEPVVFDLDIYRLLNQYLKGQTLFSIWEKNGFQYHLGLL</sequence>